<name>A0A7X0G6V1_9ACTN</name>
<keyword evidence="3" id="KW-1185">Reference proteome</keyword>
<accession>A0A7X0G6V1</accession>
<dbReference type="Proteomes" id="UP000546324">
    <property type="component" value="Unassembled WGS sequence"/>
</dbReference>
<dbReference type="Pfam" id="PF04149">
    <property type="entry name" value="DUF397"/>
    <property type="match status" value="1"/>
</dbReference>
<evidence type="ECO:0000313" key="3">
    <source>
        <dbReference type="Proteomes" id="UP000546324"/>
    </source>
</evidence>
<comment type="caution">
    <text evidence="2">The sequence shown here is derived from an EMBL/GenBank/DDBJ whole genome shotgun (WGS) entry which is preliminary data.</text>
</comment>
<dbReference type="EMBL" id="JACHMQ010000001">
    <property type="protein sequence ID" value="MBB6400553.1"/>
    <property type="molecule type" value="Genomic_DNA"/>
</dbReference>
<feature type="domain" description="DUF397" evidence="1">
    <location>
        <begin position="5"/>
        <end position="58"/>
    </location>
</feature>
<reference evidence="2 3" key="1">
    <citation type="submission" date="2020-08" db="EMBL/GenBank/DDBJ databases">
        <title>Sequencing the genomes of 1000 actinobacteria strains.</title>
        <authorList>
            <person name="Klenk H.-P."/>
        </authorList>
    </citation>
    <scope>NUCLEOTIDE SEQUENCE [LARGE SCALE GENOMIC DNA]</scope>
    <source>
        <strain evidence="2 3">DSM 43675</strain>
    </source>
</reference>
<evidence type="ECO:0000259" key="1">
    <source>
        <dbReference type="Pfam" id="PF04149"/>
    </source>
</evidence>
<protein>
    <recommendedName>
        <fullName evidence="1">DUF397 domain-containing protein</fullName>
    </recommendedName>
</protein>
<dbReference type="InterPro" id="IPR007278">
    <property type="entry name" value="DUF397"/>
</dbReference>
<dbReference type="RefSeq" id="WP_244993819.1">
    <property type="nucleotide sequence ID" value="NZ_JACHMQ010000001.1"/>
</dbReference>
<dbReference type="AlphaFoldDB" id="A0A7X0G6V1"/>
<organism evidence="2 3">
    <name type="scientific">Actinomadura coerulea</name>
    <dbReference type="NCBI Taxonomy" id="46159"/>
    <lineage>
        <taxon>Bacteria</taxon>
        <taxon>Bacillati</taxon>
        <taxon>Actinomycetota</taxon>
        <taxon>Actinomycetes</taxon>
        <taxon>Streptosporangiales</taxon>
        <taxon>Thermomonosporaceae</taxon>
        <taxon>Actinomadura</taxon>
    </lineage>
</organism>
<sequence length="65" mass="7051">MPMTVWRKSSKSATSDNTSCVEVAALPYNIGLRDSTDPQGPKIAIPSAAFRDLLDTVKRGELDMP</sequence>
<gene>
    <name evidence="2" type="ORF">BKA00_007467</name>
</gene>
<proteinExistence type="predicted"/>
<evidence type="ECO:0000313" key="2">
    <source>
        <dbReference type="EMBL" id="MBB6400553.1"/>
    </source>
</evidence>